<reference evidence="1" key="1">
    <citation type="submission" date="2019-03" db="EMBL/GenBank/DDBJ databases">
        <title>WGS assembly of Setaria viridis.</title>
        <authorList>
            <person name="Huang P."/>
            <person name="Jenkins J."/>
            <person name="Grimwood J."/>
            <person name="Barry K."/>
            <person name="Healey A."/>
            <person name="Mamidi S."/>
            <person name="Sreedasyam A."/>
            <person name="Shu S."/>
            <person name="Feldman M."/>
            <person name="Wu J."/>
            <person name="Yu Y."/>
            <person name="Chen C."/>
            <person name="Johnson J."/>
            <person name="Rokhsar D."/>
            <person name="Baxter I."/>
            <person name="Schmutz J."/>
            <person name="Brutnell T."/>
            <person name="Kellogg E."/>
        </authorList>
    </citation>
    <scope>NUCLEOTIDE SEQUENCE [LARGE SCALE GENOMIC DNA]</scope>
</reference>
<proteinExistence type="predicted"/>
<evidence type="ECO:0000313" key="1">
    <source>
        <dbReference type="EMBL" id="TKW05304.1"/>
    </source>
</evidence>
<protein>
    <submittedName>
        <fullName evidence="1">Uncharacterized protein</fullName>
    </submittedName>
</protein>
<organism evidence="1 2">
    <name type="scientific">Setaria viridis</name>
    <name type="common">Green bristlegrass</name>
    <name type="synonym">Setaria italica subsp. viridis</name>
    <dbReference type="NCBI Taxonomy" id="4556"/>
    <lineage>
        <taxon>Eukaryota</taxon>
        <taxon>Viridiplantae</taxon>
        <taxon>Streptophyta</taxon>
        <taxon>Embryophyta</taxon>
        <taxon>Tracheophyta</taxon>
        <taxon>Spermatophyta</taxon>
        <taxon>Magnoliopsida</taxon>
        <taxon>Liliopsida</taxon>
        <taxon>Poales</taxon>
        <taxon>Poaceae</taxon>
        <taxon>PACMAD clade</taxon>
        <taxon>Panicoideae</taxon>
        <taxon>Panicodae</taxon>
        <taxon>Paniceae</taxon>
        <taxon>Cenchrinae</taxon>
        <taxon>Setaria</taxon>
    </lineage>
</organism>
<sequence>MATNGGDAPADTPADARQCICSPTTHPGSFRCRLHRGAGMPRSASCQQFGAAAAAPGSRSLCSSSHMRRAVFQQQFAVRSTTVNGGMSRSSSEQLLCPLGVSRSASWQDFFPKERPEL</sequence>
<gene>
    <name evidence="1" type="ORF">SEVIR_7G166600v2</name>
</gene>
<dbReference type="PANTHER" id="PTHR33132:SF111">
    <property type="entry name" value="OS08G0167249 PROTEIN"/>
    <property type="match status" value="1"/>
</dbReference>
<keyword evidence="2" id="KW-1185">Reference proteome</keyword>
<dbReference type="Gramene" id="TKW05304">
    <property type="protein sequence ID" value="TKW05304"/>
    <property type="gene ID" value="SEVIR_7G166600v2"/>
</dbReference>
<dbReference type="PANTHER" id="PTHR33132">
    <property type="entry name" value="OSJNBB0118P14.9 PROTEIN"/>
    <property type="match status" value="1"/>
</dbReference>
<dbReference type="Proteomes" id="UP000298652">
    <property type="component" value="Chromosome 7"/>
</dbReference>
<dbReference type="EMBL" id="CM016558">
    <property type="protein sequence ID" value="TKW05304.1"/>
    <property type="molecule type" value="Genomic_DNA"/>
</dbReference>
<dbReference type="OMA" id="DARQCIC"/>
<dbReference type="AlphaFoldDB" id="A0A4U6TUV3"/>
<accession>A0A4U6TUV3</accession>
<evidence type="ECO:0000313" key="2">
    <source>
        <dbReference type="Proteomes" id="UP000298652"/>
    </source>
</evidence>
<name>A0A4U6TUV3_SETVI</name>